<dbReference type="GO" id="GO:0016740">
    <property type="term" value="F:transferase activity"/>
    <property type="evidence" value="ECO:0007669"/>
    <property type="project" value="UniProtKB-KW"/>
</dbReference>
<dbReference type="CDD" id="cd00158">
    <property type="entry name" value="RHOD"/>
    <property type="match status" value="1"/>
</dbReference>
<name>A0A0R1RHU1_9LACO</name>
<feature type="domain" description="Rhodanese" evidence="1">
    <location>
        <begin position="44"/>
        <end position="132"/>
    </location>
</feature>
<dbReference type="AlphaFoldDB" id="A0A0R1RHU1"/>
<keyword evidence="3" id="KW-1185">Reference proteome</keyword>
<dbReference type="Proteomes" id="UP000051790">
    <property type="component" value="Unassembled WGS sequence"/>
</dbReference>
<dbReference type="InterPro" id="IPR001763">
    <property type="entry name" value="Rhodanese-like_dom"/>
</dbReference>
<accession>A0A0R1RHU1</accession>
<sequence length="134" mass="15422">MSFLLILIGAGLIAWAANYLWLWWRKSQLKSIGGEIEPDEFESTMRKTQIIDLREKKDFDAGHILGARNMPYSVIKERMGELREDLPVYLYDAAGELSVRAAGRLKKAGFQKVNWLKKGYQNWSGKTKKKKSLD</sequence>
<evidence type="ECO:0000259" key="1">
    <source>
        <dbReference type="PROSITE" id="PS50206"/>
    </source>
</evidence>
<dbReference type="PANTHER" id="PTHR43031">
    <property type="entry name" value="FAD-DEPENDENT OXIDOREDUCTASE"/>
    <property type="match status" value="1"/>
</dbReference>
<protein>
    <submittedName>
        <fullName evidence="2">Rhodanese-related sulfurtransferase</fullName>
    </submittedName>
</protein>
<dbReference type="OrthoDB" id="9808735at2"/>
<gene>
    <name evidence="2" type="ORF">FD01_GL001332</name>
</gene>
<dbReference type="SUPFAM" id="SSF52821">
    <property type="entry name" value="Rhodanese/Cell cycle control phosphatase"/>
    <property type="match status" value="1"/>
</dbReference>
<evidence type="ECO:0000313" key="2">
    <source>
        <dbReference type="EMBL" id="KRL53227.1"/>
    </source>
</evidence>
<dbReference type="InterPro" id="IPR050229">
    <property type="entry name" value="GlpE_sulfurtransferase"/>
</dbReference>
<keyword evidence="2" id="KW-0808">Transferase</keyword>
<dbReference type="PANTHER" id="PTHR43031:SF18">
    <property type="entry name" value="RHODANESE-RELATED SULFURTRANSFERASES"/>
    <property type="match status" value="1"/>
</dbReference>
<dbReference type="Pfam" id="PF00581">
    <property type="entry name" value="Rhodanese"/>
    <property type="match status" value="1"/>
</dbReference>
<dbReference type="InterPro" id="IPR036873">
    <property type="entry name" value="Rhodanese-like_dom_sf"/>
</dbReference>
<dbReference type="PATRIC" id="fig|1423769.4.peg.1433"/>
<dbReference type="EMBL" id="AZEU01000018">
    <property type="protein sequence ID" value="KRL53227.1"/>
    <property type="molecule type" value="Genomic_DNA"/>
</dbReference>
<proteinExistence type="predicted"/>
<comment type="caution">
    <text evidence="2">The sequence shown here is derived from an EMBL/GenBank/DDBJ whole genome shotgun (WGS) entry which is preliminary data.</text>
</comment>
<reference evidence="2 3" key="1">
    <citation type="journal article" date="2015" name="Genome Announc.">
        <title>Expanding the biotechnology potential of lactobacilli through comparative genomics of 213 strains and associated genera.</title>
        <authorList>
            <person name="Sun Z."/>
            <person name="Harris H.M."/>
            <person name="McCann A."/>
            <person name="Guo C."/>
            <person name="Argimon S."/>
            <person name="Zhang W."/>
            <person name="Yang X."/>
            <person name="Jeffery I.B."/>
            <person name="Cooney J.C."/>
            <person name="Kagawa T.F."/>
            <person name="Liu W."/>
            <person name="Song Y."/>
            <person name="Salvetti E."/>
            <person name="Wrobel A."/>
            <person name="Rasinkangas P."/>
            <person name="Parkhill J."/>
            <person name="Rea M.C."/>
            <person name="O'Sullivan O."/>
            <person name="Ritari J."/>
            <person name="Douillard F.P."/>
            <person name="Paul Ross R."/>
            <person name="Yang R."/>
            <person name="Briner A.E."/>
            <person name="Felis G.E."/>
            <person name="de Vos W.M."/>
            <person name="Barrangou R."/>
            <person name="Klaenhammer T.R."/>
            <person name="Caufield P.W."/>
            <person name="Cui Y."/>
            <person name="Zhang H."/>
            <person name="O'Toole P.W."/>
        </authorList>
    </citation>
    <scope>NUCLEOTIDE SEQUENCE [LARGE SCALE GENOMIC DNA]</scope>
    <source>
        <strain evidence="2 3">DSM 13343</strain>
    </source>
</reference>
<organism evidence="2 3">
    <name type="scientific">Lacticaseibacillus manihotivorans DSM 13343 = JCM 12514</name>
    <dbReference type="NCBI Taxonomy" id="1423769"/>
    <lineage>
        <taxon>Bacteria</taxon>
        <taxon>Bacillati</taxon>
        <taxon>Bacillota</taxon>
        <taxon>Bacilli</taxon>
        <taxon>Lactobacillales</taxon>
        <taxon>Lactobacillaceae</taxon>
        <taxon>Lacticaseibacillus</taxon>
    </lineage>
</organism>
<evidence type="ECO:0000313" key="3">
    <source>
        <dbReference type="Proteomes" id="UP000051790"/>
    </source>
</evidence>
<dbReference type="PROSITE" id="PS50206">
    <property type="entry name" value="RHODANESE_3"/>
    <property type="match status" value="1"/>
</dbReference>
<dbReference type="SMART" id="SM00450">
    <property type="entry name" value="RHOD"/>
    <property type="match status" value="1"/>
</dbReference>
<dbReference type="Gene3D" id="3.40.250.10">
    <property type="entry name" value="Rhodanese-like domain"/>
    <property type="match status" value="1"/>
</dbReference>